<evidence type="ECO:0000313" key="1">
    <source>
        <dbReference type="EMBL" id="NHM02079.1"/>
    </source>
</evidence>
<proteinExistence type="predicted"/>
<dbReference type="RefSeq" id="WP_166077174.1">
    <property type="nucleotide sequence ID" value="NZ_JAAJBT010000004.1"/>
</dbReference>
<dbReference type="Proteomes" id="UP000800984">
    <property type="component" value="Unassembled WGS sequence"/>
</dbReference>
<comment type="caution">
    <text evidence="1">The sequence shown here is derived from an EMBL/GenBank/DDBJ whole genome shotgun (WGS) entry which is preliminary data.</text>
</comment>
<reference evidence="1 2" key="1">
    <citation type="submission" date="2020-02" db="EMBL/GenBank/DDBJ databases">
        <authorList>
            <person name="Chen W.-M."/>
        </authorList>
    </citation>
    <scope>NUCLEOTIDE SEQUENCE [LARGE SCALE GENOMIC DNA]</scope>
    <source>
        <strain evidence="1 2">KDG-16</strain>
    </source>
</reference>
<dbReference type="EMBL" id="JAAJBT010000004">
    <property type="protein sequence ID" value="NHM02079.1"/>
    <property type="molecule type" value="Genomic_DNA"/>
</dbReference>
<keyword evidence="2" id="KW-1185">Reference proteome</keyword>
<evidence type="ECO:0000313" key="2">
    <source>
        <dbReference type="Proteomes" id="UP000800984"/>
    </source>
</evidence>
<dbReference type="InterPro" id="IPR021958">
    <property type="entry name" value="DUF3575"/>
</dbReference>
<name>A0ABX0I4F6_9FLAO</name>
<sequence length="189" mass="22128">MKYIKCIILLFSLQTFSQNSTNDSIIENKKHEIKFTPIALLSANTIFLGYEHFLNKDFSVGLQTRFNLNKNSFEYIIYDDKSIITEVSPFIRYSLSKKQNSFFYLESYLNFNSGEIRTYERLNDEFGNGYYTKTLKNYADLGLGFGTGYKFYIKKTIGIDFNLGLSRNFFNEDSIDVIPKGNILFSYRF</sequence>
<organism evidence="1 2">
    <name type="scientific">Flavobacterium difficile</name>
    <dbReference type="NCBI Taxonomy" id="2709659"/>
    <lineage>
        <taxon>Bacteria</taxon>
        <taxon>Pseudomonadati</taxon>
        <taxon>Bacteroidota</taxon>
        <taxon>Flavobacteriia</taxon>
        <taxon>Flavobacteriales</taxon>
        <taxon>Flavobacteriaceae</taxon>
        <taxon>Flavobacterium</taxon>
    </lineage>
</organism>
<dbReference type="Pfam" id="PF12099">
    <property type="entry name" value="DUF3575"/>
    <property type="match status" value="1"/>
</dbReference>
<protein>
    <submittedName>
        <fullName evidence="1">PorT family protein</fullName>
    </submittedName>
</protein>
<gene>
    <name evidence="1" type="ORF">G4D72_08140</name>
</gene>
<accession>A0ABX0I4F6</accession>